<sequence length="156" mass="16534">MATAATLTPEQIRRRSLQSGTIGAIVEWYEYMIYGVAAALVFGHLFFPDLAPGIGQIVSLATFGVGFPARPIGAFVAGAPRGPHRAQVHADPHPLDHDRRDRGARDPSAGAAQGASGRGREDTRARDTPGHGPVSHRDPRPEARYCAASDAAMMSP</sequence>
<evidence type="ECO:0000313" key="6">
    <source>
        <dbReference type="Proteomes" id="UP000621210"/>
    </source>
</evidence>
<dbReference type="Proteomes" id="UP000621210">
    <property type="component" value="Unassembled WGS sequence"/>
</dbReference>
<keyword evidence="6" id="KW-1185">Reference proteome</keyword>
<dbReference type="GO" id="GO:0005886">
    <property type="term" value="C:plasma membrane"/>
    <property type="evidence" value="ECO:0007669"/>
    <property type="project" value="UniProtKB-SubCell"/>
</dbReference>
<dbReference type="RefSeq" id="WP_188181254.1">
    <property type="nucleotide sequence ID" value="NZ_JACVQF010000187.1"/>
</dbReference>
<protein>
    <submittedName>
        <fullName evidence="5">Uncharacterized protein</fullName>
    </submittedName>
</protein>
<feature type="region of interest" description="Disordered" evidence="4">
    <location>
        <begin position="76"/>
        <end position="156"/>
    </location>
</feature>
<evidence type="ECO:0000256" key="1">
    <source>
        <dbReference type="ARBA" id="ARBA00004651"/>
    </source>
</evidence>
<comment type="subcellular location">
    <subcellularLocation>
        <location evidence="1">Cell membrane</location>
        <topology evidence="1">Multi-pass membrane protein</topology>
    </subcellularLocation>
</comment>
<dbReference type="EMBL" id="JACVQF010000187">
    <property type="protein sequence ID" value="MBD0420256.1"/>
    <property type="molecule type" value="Genomic_DNA"/>
</dbReference>
<evidence type="ECO:0000256" key="3">
    <source>
        <dbReference type="ARBA" id="ARBA00022475"/>
    </source>
</evidence>
<evidence type="ECO:0000256" key="4">
    <source>
        <dbReference type="SAM" id="MobiDB-lite"/>
    </source>
</evidence>
<comment type="caution">
    <text evidence="5">The sequence shown here is derived from an EMBL/GenBank/DDBJ whole genome shotgun (WGS) entry which is preliminary data.</text>
</comment>
<evidence type="ECO:0000256" key="2">
    <source>
        <dbReference type="ARBA" id="ARBA00022448"/>
    </source>
</evidence>
<accession>A0A926L281</accession>
<evidence type="ECO:0000313" key="5">
    <source>
        <dbReference type="EMBL" id="MBD0420256.1"/>
    </source>
</evidence>
<keyword evidence="2" id="KW-0813">Transport</keyword>
<reference evidence="5" key="1">
    <citation type="submission" date="2020-09" db="EMBL/GenBank/DDBJ databases">
        <title>Streptomyces grisecoloratus sp. nov., isolated from cotton soil.</title>
        <authorList>
            <person name="Xing L."/>
        </authorList>
    </citation>
    <scope>NUCLEOTIDE SEQUENCE</scope>
    <source>
        <strain evidence="5">TRM S81-3</strain>
    </source>
</reference>
<feature type="compositionally biased region" description="Basic and acidic residues" evidence="4">
    <location>
        <begin position="88"/>
        <end position="105"/>
    </location>
</feature>
<gene>
    <name evidence="5" type="ORF">H0H10_14020</name>
</gene>
<proteinExistence type="predicted"/>
<name>A0A926L281_9ACTN</name>
<reference evidence="5" key="2">
    <citation type="submission" date="2020-09" db="EMBL/GenBank/DDBJ databases">
        <authorList>
            <person name="Luo X."/>
        </authorList>
    </citation>
    <scope>NUCLEOTIDE SEQUENCE</scope>
    <source>
        <strain evidence="5">TRM S81-3</strain>
    </source>
</reference>
<feature type="compositionally biased region" description="Basic and acidic residues" evidence="4">
    <location>
        <begin position="118"/>
        <end position="143"/>
    </location>
</feature>
<dbReference type="AlphaFoldDB" id="A0A926L281"/>
<organism evidence="5 6">
    <name type="scientific">Streptomyces griseicoloratus</name>
    <dbReference type="NCBI Taxonomy" id="2752516"/>
    <lineage>
        <taxon>Bacteria</taxon>
        <taxon>Bacillati</taxon>
        <taxon>Actinomycetota</taxon>
        <taxon>Actinomycetes</taxon>
        <taxon>Kitasatosporales</taxon>
        <taxon>Streptomycetaceae</taxon>
        <taxon>Streptomyces</taxon>
    </lineage>
</organism>
<keyword evidence="3" id="KW-0472">Membrane</keyword>
<dbReference type="PANTHER" id="PTHR43045">
    <property type="entry name" value="SHIKIMATE TRANSPORTER"/>
    <property type="match status" value="1"/>
</dbReference>
<dbReference type="PANTHER" id="PTHR43045:SF1">
    <property type="entry name" value="SHIKIMATE TRANSPORTER"/>
    <property type="match status" value="1"/>
</dbReference>
<keyword evidence="3" id="KW-1003">Cell membrane</keyword>